<dbReference type="PANTHER" id="PTHR43179:SF10">
    <property type="entry name" value="GLYCOSYL TRANSFERASE"/>
    <property type="match status" value="1"/>
</dbReference>
<evidence type="ECO:0000313" key="2">
    <source>
        <dbReference type="Proteomes" id="UP000033054"/>
    </source>
</evidence>
<dbReference type="InterPro" id="IPR029044">
    <property type="entry name" value="Nucleotide-diphossugar_trans"/>
</dbReference>
<name>A0A0E3ZU15_9BACT</name>
<dbReference type="PANTHER" id="PTHR43179">
    <property type="entry name" value="RHAMNOSYLTRANSFERASE WBBL"/>
    <property type="match status" value="1"/>
</dbReference>
<dbReference type="Gene3D" id="3.90.550.10">
    <property type="entry name" value="Spore Coat Polysaccharide Biosynthesis Protein SpsA, Chain A"/>
    <property type="match status" value="1"/>
</dbReference>
<dbReference type="OrthoDB" id="9771846at2"/>
<keyword evidence="2" id="KW-1185">Reference proteome</keyword>
<sequence length="276" mass="32425">MKTIGITIISHDSYEDVLAFFSSFINYNSPLGIDFLILETSTNDRMKDLGDYIQSGVSFQVDFIPNNGYAYACNRGINYFGDHDIFVLSNADVVFTSEIVSEIRKNFNRTKYGTIIQKNPGGRVVTFDLYPQYKSLFTEVLKIHRLLNKFTWYNHKYVYIVGAFMIFGNEVIKQNGLFDEEFFLYCEETDYYYRLRNNDNAVIIKNRYVIHNISSSIGKKFNNSKSKLLESSLAYYYKKHEYKPFLDYWKVSRKVNSVYRLISSLFVKKDKEEVCI</sequence>
<dbReference type="HOGENOM" id="CLU_023845_0_3_10"/>
<dbReference type="AlphaFoldDB" id="A0A0E3ZU15"/>
<reference evidence="1 2" key="1">
    <citation type="journal article" date="2014" name="Curr. Microbiol.">
        <title>Spirosoma radiotolerans sp. nov., a gamma-radiation-resistant bacterium isolated from gamma ray-irradiated soil.</title>
        <authorList>
            <person name="Lee J.J."/>
            <person name="Srinivasan S."/>
            <person name="Lim S."/>
            <person name="Joe M."/>
            <person name="Im S."/>
            <person name="Bae S.I."/>
            <person name="Park K.R."/>
            <person name="Han J.H."/>
            <person name="Park S.H."/>
            <person name="Joo B.M."/>
            <person name="Park S.J."/>
            <person name="Kim M.K."/>
        </authorList>
    </citation>
    <scope>NUCLEOTIDE SEQUENCE [LARGE SCALE GENOMIC DNA]</scope>
    <source>
        <strain evidence="1 2">DG5A</strain>
    </source>
</reference>
<dbReference type="PATRIC" id="fig|1379870.5.peg.2387"/>
<dbReference type="EMBL" id="CP010429">
    <property type="protein sequence ID" value="AKD55339.1"/>
    <property type="molecule type" value="Genomic_DNA"/>
</dbReference>
<dbReference type="STRING" id="1379870.SD10_10955"/>
<proteinExistence type="predicted"/>
<dbReference type="Proteomes" id="UP000033054">
    <property type="component" value="Chromosome"/>
</dbReference>
<evidence type="ECO:0008006" key="3">
    <source>
        <dbReference type="Google" id="ProtNLM"/>
    </source>
</evidence>
<evidence type="ECO:0000313" key="1">
    <source>
        <dbReference type="EMBL" id="AKD55339.1"/>
    </source>
</evidence>
<accession>A0A0E3ZU15</accession>
<organism evidence="1 2">
    <name type="scientific">Spirosoma radiotolerans</name>
    <dbReference type="NCBI Taxonomy" id="1379870"/>
    <lineage>
        <taxon>Bacteria</taxon>
        <taxon>Pseudomonadati</taxon>
        <taxon>Bacteroidota</taxon>
        <taxon>Cytophagia</taxon>
        <taxon>Cytophagales</taxon>
        <taxon>Cytophagaceae</taxon>
        <taxon>Spirosoma</taxon>
    </lineage>
</organism>
<dbReference type="RefSeq" id="WP_046573831.1">
    <property type="nucleotide sequence ID" value="NZ_CP010429.1"/>
</dbReference>
<gene>
    <name evidence="1" type="ORF">SD10_10955</name>
</gene>
<dbReference type="SUPFAM" id="SSF53448">
    <property type="entry name" value="Nucleotide-diphospho-sugar transferases"/>
    <property type="match status" value="1"/>
</dbReference>
<protein>
    <recommendedName>
        <fullName evidence="3">Glycosyltransferase 2-like domain-containing protein</fullName>
    </recommendedName>
</protein>
<dbReference type="KEGG" id="srd:SD10_10955"/>